<keyword evidence="3" id="KW-1185">Reference proteome</keyword>
<name>A0ABQ4E2K7_9ACTN</name>
<dbReference type="PANTHER" id="PTHR47623:SF1">
    <property type="entry name" value="OS09G0287300 PROTEIN"/>
    <property type="match status" value="1"/>
</dbReference>
<accession>A0ABQ4E2K7</accession>
<dbReference type="SMART" id="SM00855">
    <property type="entry name" value="PGAM"/>
    <property type="match status" value="1"/>
</dbReference>
<dbReference type="Proteomes" id="UP000646749">
    <property type="component" value="Unassembled WGS sequence"/>
</dbReference>
<organism evidence="2 3">
    <name type="scientific">Plantactinospora endophytica</name>
    <dbReference type="NCBI Taxonomy" id="673535"/>
    <lineage>
        <taxon>Bacteria</taxon>
        <taxon>Bacillati</taxon>
        <taxon>Actinomycetota</taxon>
        <taxon>Actinomycetes</taxon>
        <taxon>Micromonosporales</taxon>
        <taxon>Micromonosporaceae</taxon>
        <taxon>Plantactinospora</taxon>
    </lineage>
</organism>
<sequence length="237" mass="23783">MTDTSAAGGTGGNPESGGNAASGGNPESGGSAASGSAGRPGGAGAPVASGTQPRSLVLLRHAKAERPTTAPDADRPLTARGHADAAAAGAWLGHGGYLPTVVLCSPAKRTRQTWHDAALGMAAPPIRPLDGQARPAGGTDGTGQAGGVPTVRYDQRIYHGYATDLLDLVRCTDPDAPTLLLVGHNPTISELSTLLDPVHADPEGLRTSGIVIHRFDGGWAELGPGAGPIVKWHTARG</sequence>
<proteinExistence type="predicted"/>
<dbReference type="PANTHER" id="PTHR47623">
    <property type="entry name" value="OS09G0287300 PROTEIN"/>
    <property type="match status" value="1"/>
</dbReference>
<comment type="caution">
    <text evidence="2">The sequence shown here is derived from an EMBL/GenBank/DDBJ whole genome shotgun (WGS) entry which is preliminary data.</text>
</comment>
<dbReference type="Pfam" id="PF00300">
    <property type="entry name" value="His_Phos_1"/>
    <property type="match status" value="1"/>
</dbReference>
<gene>
    <name evidence="2" type="ORF">Pen02_38810</name>
</gene>
<evidence type="ECO:0008006" key="4">
    <source>
        <dbReference type="Google" id="ProtNLM"/>
    </source>
</evidence>
<reference evidence="2 3" key="1">
    <citation type="submission" date="2021-01" db="EMBL/GenBank/DDBJ databases">
        <title>Whole genome shotgun sequence of Plantactinospora endophytica NBRC 110450.</title>
        <authorList>
            <person name="Komaki H."/>
            <person name="Tamura T."/>
        </authorList>
    </citation>
    <scope>NUCLEOTIDE SEQUENCE [LARGE SCALE GENOMIC DNA]</scope>
    <source>
        <strain evidence="2 3">NBRC 110450</strain>
    </source>
</reference>
<evidence type="ECO:0000313" key="3">
    <source>
        <dbReference type="Proteomes" id="UP000646749"/>
    </source>
</evidence>
<feature type="region of interest" description="Disordered" evidence="1">
    <location>
        <begin position="1"/>
        <end position="52"/>
    </location>
</feature>
<protein>
    <recommendedName>
        <fullName evidence="4">Histidine phosphatase family protein</fullName>
    </recommendedName>
</protein>
<dbReference type="Gene3D" id="3.40.50.1240">
    <property type="entry name" value="Phosphoglycerate mutase-like"/>
    <property type="match status" value="1"/>
</dbReference>
<dbReference type="InterPro" id="IPR013078">
    <property type="entry name" value="His_Pase_superF_clade-1"/>
</dbReference>
<dbReference type="InterPro" id="IPR029033">
    <property type="entry name" value="His_PPase_superfam"/>
</dbReference>
<feature type="compositionally biased region" description="Low complexity" evidence="1">
    <location>
        <begin position="16"/>
        <end position="37"/>
    </location>
</feature>
<dbReference type="EMBL" id="BONW01000017">
    <property type="protein sequence ID" value="GIG88945.1"/>
    <property type="molecule type" value="Genomic_DNA"/>
</dbReference>
<evidence type="ECO:0000313" key="2">
    <source>
        <dbReference type="EMBL" id="GIG88945.1"/>
    </source>
</evidence>
<evidence type="ECO:0000256" key="1">
    <source>
        <dbReference type="SAM" id="MobiDB-lite"/>
    </source>
</evidence>
<dbReference type="SUPFAM" id="SSF53254">
    <property type="entry name" value="Phosphoglycerate mutase-like"/>
    <property type="match status" value="1"/>
</dbReference>